<comment type="caution">
    <text evidence="2">The sequence shown here is derived from an EMBL/GenBank/DDBJ whole genome shotgun (WGS) entry which is preliminary data.</text>
</comment>
<dbReference type="InterPro" id="IPR052044">
    <property type="entry name" value="PKS_Associated_Protein"/>
</dbReference>
<accession>A0A2T1EI04</accession>
<name>A0A2T1EI04_9CYAN</name>
<gene>
    <name evidence="2" type="ORF">C7B82_05745</name>
</gene>
<dbReference type="InterPro" id="IPR013096">
    <property type="entry name" value="Cupin_2"/>
</dbReference>
<dbReference type="AlphaFoldDB" id="A0A2T1EI04"/>
<dbReference type="PANTHER" id="PTHR36114:SF1">
    <property type="entry name" value="16.7 KDA PROTEIN IN WHIE LOCUS"/>
    <property type="match status" value="1"/>
</dbReference>
<organism evidence="2 3">
    <name type="scientific">Stenomitos frigidus ULC18</name>
    <dbReference type="NCBI Taxonomy" id="2107698"/>
    <lineage>
        <taxon>Bacteria</taxon>
        <taxon>Bacillati</taxon>
        <taxon>Cyanobacteriota</taxon>
        <taxon>Cyanophyceae</taxon>
        <taxon>Leptolyngbyales</taxon>
        <taxon>Leptolyngbyaceae</taxon>
        <taxon>Stenomitos</taxon>
    </lineage>
</organism>
<dbReference type="CDD" id="cd02214">
    <property type="entry name" value="cupin_MJ1618"/>
    <property type="match status" value="1"/>
</dbReference>
<dbReference type="RefSeq" id="WP_106255359.1">
    <property type="nucleotide sequence ID" value="NZ_CAWNSW010000075.1"/>
</dbReference>
<dbReference type="InterPro" id="IPR014710">
    <property type="entry name" value="RmlC-like_jellyroll"/>
</dbReference>
<keyword evidence="3" id="KW-1185">Reference proteome</keyword>
<feature type="domain" description="Cupin type-2" evidence="1">
    <location>
        <begin position="41"/>
        <end position="107"/>
    </location>
</feature>
<reference evidence="3" key="1">
    <citation type="submission" date="2018-02" db="EMBL/GenBank/DDBJ databases">
        <authorList>
            <person name="Moore K."/>
            <person name="Momper L."/>
        </authorList>
    </citation>
    <scope>NUCLEOTIDE SEQUENCE [LARGE SCALE GENOMIC DNA]</scope>
    <source>
        <strain evidence="3">ULC18</strain>
    </source>
</reference>
<evidence type="ECO:0000313" key="2">
    <source>
        <dbReference type="EMBL" id="PSB32315.1"/>
    </source>
</evidence>
<evidence type="ECO:0000259" key="1">
    <source>
        <dbReference type="Pfam" id="PF07883"/>
    </source>
</evidence>
<dbReference type="SUPFAM" id="SSF51182">
    <property type="entry name" value="RmlC-like cupins"/>
    <property type="match status" value="1"/>
</dbReference>
<dbReference type="OrthoDB" id="9797047at2"/>
<dbReference type="InterPro" id="IPR011051">
    <property type="entry name" value="RmlC_Cupin_sf"/>
</dbReference>
<dbReference type="PANTHER" id="PTHR36114">
    <property type="entry name" value="16.7 KDA PROTEIN IN WHIE LOCUS"/>
    <property type="match status" value="1"/>
</dbReference>
<dbReference type="Gene3D" id="2.60.120.10">
    <property type="entry name" value="Jelly Rolls"/>
    <property type="match status" value="1"/>
</dbReference>
<dbReference type="Pfam" id="PF07883">
    <property type="entry name" value="Cupin_2"/>
    <property type="match status" value="1"/>
</dbReference>
<reference evidence="2 3" key="2">
    <citation type="submission" date="2018-03" db="EMBL/GenBank/DDBJ databases">
        <title>The ancient ancestry and fast evolution of plastids.</title>
        <authorList>
            <person name="Moore K.R."/>
            <person name="Magnabosco C."/>
            <person name="Momper L."/>
            <person name="Gold D.A."/>
            <person name="Bosak T."/>
            <person name="Fournier G.P."/>
        </authorList>
    </citation>
    <scope>NUCLEOTIDE SEQUENCE [LARGE SCALE GENOMIC DNA]</scope>
    <source>
        <strain evidence="2 3">ULC18</strain>
    </source>
</reference>
<protein>
    <submittedName>
        <fullName evidence="2">Cupin domain-containing protein</fullName>
    </submittedName>
</protein>
<proteinExistence type="predicted"/>
<dbReference type="Proteomes" id="UP000239576">
    <property type="component" value="Unassembled WGS sequence"/>
</dbReference>
<evidence type="ECO:0000313" key="3">
    <source>
        <dbReference type="Proteomes" id="UP000239576"/>
    </source>
</evidence>
<sequence length="123" mass="13805">MLIQKLHACPEFIAGDGTLLRELLHPDKQAIDLRYSLAHAIVPSGQTSLPHSLETSEVYYILGGKGEMYIDGERQVVEPGDAIYIPPQAEQCIRNEGTEPLIFICIVDPAWRQEDETIYAEPR</sequence>
<dbReference type="EMBL" id="PVWK01000028">
    <property type="protein sequence ID" value="PSB32315.1"/>
    <property type="molecule type" value="Genomic_DNA"/>
</dbReference>